<reference evidence="1" key="1">
    <citation type="submission" date="2020-08" db="EMBL/GenBank/DDBJ databases">
        <title>Multicomponent nature underlies the extraordinary mechanical properties of spider dragline silk.</title>
        <authorList>
            <person name="Kono N."/>
            <person name="Nakamura H."/>
            <person name="Mori M."/>
            <person name="Yoshida Y."/>
            <person name="Ohtoshi R."/>
            <person name="Malay A.D."/>
            <person name="Moran D.A.P."/>
            <person name="Tomita M."/>
            <person name="Numata K."/>
            <person name="Arakawa K."/>
        </authorList>
    </citation>
    <scope>NUCLEOTIDE SEQUENCE</scope>
</reference>
<organism evidence="1 2">
    <name type="scientific">Trichonephila inaurata madagascariensis</name>
    <dbReference type="NCBI Taxonomy" id="2747483"/>
    <lineage>
        <taxon>Eukaryota</taxon>
        <taxon>Metazoa</taxon>
        <taxon>Ecdysozoa</taxon>
        <taxon>Arthropoda</taxon>
        <taxon>Chelicerata</taxon>
        <taxon>Arachnida</taxon>
        <taxon>Araneae</taxon>
        <taxon>Araneomorphae</taxon>
        <taxon>Entelegynae</taxon>
        <taxon>Araneoidea</taxon>
        <taxon>Nephilidae</taxon>
        <taxon>Trichonephila</taxon>
        <taxon>Trichonephila inaurata</taxon>
    </lineage>
</organism>
<dbReference type="EMBL" id="BMAV01011241">
    <property type="protein sequence ID" value="GFY56970.1"/>
    <property type="molecule type" value="Genomic_DNA"/>
</dbReference>
<protein>
    <submittedName>
        <fullName evidence="1">Uncharacterized protein</fullName>
    </submittedName>
</protein>
<evidence type="ECO:0000313" key="1">
    <source>
        <dbReference type="EMBL" id="GFY56970.1"/>
    </source>
</evidence>
<proteinExistence type="predicted"/>
<dbReference type="Proteomes" id="UP000886998">
    <property type="component" value="Unassembled WGS sequence"/>
</dbReference>
<comment type="caution">
    <text evidence="1">The sequence shown here is derived from an EMBL/GenBank/DDBJ whole genome shotgun (WGS) entry which is preliminary data.</text>
</comment>
<sequence>MSDWCQAEKPIEREVGPITSLVHCQAVIVSWERKRRKTFLSEILFIKISVYKLNTVLRCECLVFNKQNKAILHEDLQFFPPQMDRIGLLKIFF</sequence>
<evidence type="ECO:0000313" key="2">
    <source>
        <dbReference type="Proteomes" id="UP000886998"/>
    </source>
</evidence>
<accession>A0A8X7C5Y2</accession>
<dbReference type="AlphaFoldDB" id="A0A8X7C5Y2"/>
<keyword evidence="2" id="KW-1185">Reference proteome</keyword>
<gene>
    <name evidence="1" type="ORF">TNIN_245841</name>
</gene>
<name>A0A8X7C5Y2_9ARAC</name>